<evidence type="ECO:0000256" key="3">
    <source>
        <dbReference type="ARBA" id="ARBA00022989"/>
    </source>
</evidence>
<dbReference type="EMBL" id="LRIE01000082">
    <property type="protein sequence ID" value="KZM34156.1"/>
    <property type="molecule type" value="Genomic_DNA"/>
</dbReference>
<dbReference type="Proteomes" id="UP000093412">
    <property type="component" value="Unassembled WGS sequence"/>
</dbReference>
<dbReference type="PIRSF" id="PIRSF006648">
    <property type="entry name" value="DrrB"/>
    <property type="match status" value="1"/>
</dbReference>
<feature type="domain" description="ABC transmembrane type-2" evidence="8">
    <location>
        <begin position="49"/>
        <end position="271"/>
    </location>
</feature>
<evidence type="ECO:0000313" key="11">
    <source>
        <dbReference type="Proteomes" id="UP000076447"/>
    </source>
</evidence>
<keyword evidence="12" id="KW-1185">Reference proteome</keyword>
<dbReference type="PROSITE" id="PS51012">
    <property type="entry name" value="ABC_TM2"/>
    <property type="match status" value="1"/>
</dbReference>
<proteinExistence type="inferred from homology"/>
<feature type="transmembrane region" description="Helical" evidence="6">
    <location>
        <begin position="83"/>
        <end position="107"/>
    </location>
</feature>
<comment type="similarity">
    <text evidence="6">Belongs to the ABC-2 integral membrane protein family.</text>
</comment>
<dbReference type="GO" id="GO:0140359">
    <property type="term" value="F:ABC-type transporter activity"/>
    <property type="evidence" value="ECO:0007669"/>
    <property type="project" value="InterPro"/>
</dbReference>
<evidence type="ECO:0000313" key="12">
    <source>
        <dbReference type="Proteomes" id="UP000093412"/>
    </source>
</evidence>
<dbReference type="AlphaFoldDB" id="A0A163QGW9"/>
<dbReference type="OrthoDB" id="160207at2"/>
<dbReference type="Proteomes" id="UP000076447">
    <property type="component" value="Unassembled WGS sequence"/>
</dbReference>
<dbReference type="PANTHER" id="PTHR43229:SF2">
    <property type="entry name" value="NODULATION PROTEIN J"/>
    <property type="match status" value="1"/>
</dbReference>
<feature type="transmembrane region" description="Helical" evidence="6">
    <location>
        <begin position="161"/>
        <end position="184"/>
    </location>
</feature>
<keyword evidence="2 6" id="KW-0812">Transmembrane</keyword>
<dbReference type="GO" id="GO:0046677">
    <property type="term" value="P:response to antibiotic"/>
    <property type="evidence" value="ECO:0007669"/>
    <property type="project" value="UniProtKB-KW"/>
</dbReference>
<evidence type="ECO:0000313" key="9">
    <source>
        <dbReference type="EMBL" id="KZM34156.1"/>
    </source>
</evidence>
<reference evidence="9 11" key="1">
    <citation type="submission" date="2016-01" db="EMBL/GenBank/DDBJ databases">
        <title>Genome sequence of Oerskovia enterophila VJag, an agar and cellulose degrading bacterium.</title>
        <authorList>
            <person name="Poehlein A."/>
            <person name="Jag V."/>
            <person name="Bengelsdorf F."/>
            <person name="Duerre P."/>
            <person name="Daniel R."/>
        </authorList>
    </citation>
    <scope>NUCLEOTIDE SEQUENCE [LARGE SCALE GENOMIC DNA]</scope>
    <source>
        <strain evidence="9 11">VJag</strain>
    </source>
</reference>
<evidence type="ECO:0000256" key="6">
    <source>
        <dbReference type="RuleBase" id="RU361157"/>
    </source>
</evidence>
<keyword evidence="4 6" id="KW-0472">Membrane</keyword>
<dbReference type="GO" id="GO:0043190">
    <property type="term" value="C:ATP-binding cassette (ABC) transporter complex"/>
    <property type="evidence" value="ECO:0007669"/>
    <property type="project" value="InterPro"/>
</dbReference>
<dbReference type="InterPro" id="IPR000412">
    <property type="entry name" value="ABC_2_transport"/>
</dbReference>
<feature type="transmembrane region" description="Helical" evidence="6">
    <location>
        <begin position="245"/>
        <end position="265"/>
    </location>
</feature>
<comment type="caution">
    <text evidence="9">The sequence shown here is derived from an EMBL/GenBank/DDBJ whole genome shotgun (WGS) entry which is preliminary data.</text>
</comment>
<dbReference type="RefSeq" id="WP_056647191.1">
    <property type="nucleotide sequence ID" value="NZ_JBIVFZ010000007.1"/>
</dbReference>
<gene>
    <name evidence="10" type="ORF">OERS_30970</name>
    <name evidence="9" type="ORF">OJAG_33080</name>
</gene>
<evidence type="ECO:0000313" key="10">
    <source>
        <dbReference type="EMBL" id="OCI30212.1"/>
    </source>
</evidence>
<evidence type="ECO:0000256" key="7">
    <source>
        <dbReference type="SAM" id="MobiDB-lite"/>
    </source>
</evidence>
<dbReference type="InterPro" id="IPR013525">
    <property type="entry name" value="ABC2_TM"/>
</dbReference>
<dbReference type="PATRIC" id="fig|43678.3.peg.3467"/>
<protein>
    <recommendedName>
        <fullName evidence="6">Transport permease protein</fullName>
    </recommendedName>
</protein>
<evidence type="ECO:0000259" key="8">
    <source>
        <dbReference type="PROSITE" id="PS51012"/>
    </source>
</evidence>
<comment type="subcellular location">
    <subcellularLocation>
        <location evidence="6">Cell membrane</location>
        <topology evidence="6">Multi-pass membrane protein</topology>
    </subcellularLocation>
    <subcellularLocation>
        <location evidence="1">Membrane</location>
        <topology evidence="1">Multi-pass membrane protein</topology>
    </subcellularLocation>
</comment>
<dbReference type="Pfam" id="PF01061">
    <property type="entry name" value="ABC2_membrane"/>
    <property type="match status" value="1"/>
</dbReference>
<organism evidence="9 11">
    <name type="scientific">Oerskovia enterophila</name>
    <dbReference type="NCBI Taxonomy" id="43678"/>
    <lineage>
        <taxon>Bacteria</taxon>
        <taxon>Bacillati</taxon>
        <taxon>Actinomycetota</taxon>
        <taxon>Actinomycetes</taxon>
        <taxon>Micrococcales</taxon>
        <taxon>Cellulomonadaceae</taxon>
        <taxon>Oerskovia</taxon>
    </lineage>
</organism>
<sequence>MTDQTTTGPVAERPAPTDGAALADGAAPAWRRVASQTAFETRMILRNGEQLLVTIILPVMLLVGLARTTFIDLDTQGYSRIDFVTPGVLALAVMSTAFTSQAIATAFDRRNGVLRLLSTTPLGRGGLLAGKILGVLAVEVVQVVVLGGVALALGWSPDPAGILPALLAVLLGTAAFTSLALLLAGTLRAEGVLAVANLLLVLLTVAGGVLVPAAQLPGALEQVALLLPSGALGEAMRGALLLGEVPAFSVVVLLGWTAALGWGAGKLFRWH</sequence>
<name>A0A163QGW9_9CELL</name>
<evidence type="ECO:0000256" key="1">
    <source>
        <dbReference type="ARBA" id="ARBA00004141"/>
    </source>
</evidence>
<accession>A0A163QGW9</accession>
<dbReference type="EMBL" id="MAQA01000042">
    <property type="protein sequence ID" value="OCI30212.1"/>
    <property type="molecule type" value="Genomic_DNA"/>
</dbReference>
<keyword evidence="6" id="KW-1003">Cell membrane</keyword>
<feature type="transmembrane region" description="Helical" evidence="6">
    <location>
        <begin position="51"/>
        <end position="71"/>
    </location>
</feature>
<feature type="transmembrane region" description="Helical" evidence="6">
    <location>
        <begin position="128"/>
        <end position="155"/>
    </location>
</feature>
<keyword evidence="6" id="KW-0813">Transport</keyword>
<reference evidence="10 12" key="2">
    <citation type="submission" date="2016-06" db="EMBL/GenBank/DDBJ databases">
        <title>Genome sequence of Oerskovia enterophila DSM 43852.</title>
        <authorList>
            <person name="Poehlein A."/>
            <person name="Jag V."/>
            <person name="Bengelsdorf F.R."/>
            <person name="Daniel R."/>
            <person name="Duerre P."/>
        </authorList>
    </citation>
    <scope>NUCLEOTIDE SEQUENCE [LARGE SCALE GENOMIC DNA]</scope>
    <source>
        <strain evidence="10 12">DSM 43852</strain>
    </source>
</reference>
<evidence type="ECO:0000256" key="2">
    <source>
        <dbReference type="ARBA" id="ARBA00022692"/>
    </source>
</evidence>
<evidence type="ECO:0000256" key="5">
    <source>
        <dbReference type="ARBA" id="ARBA00023251"/>
    </source>
</evidence>
<feature type="transmembrane region" description="Helical" evidence="6">
    <location>
        <begin position="191"/>
        <end position="211"/>
    </location>
</feature>
<keyword evidence="5" id="KW-0046">Antibiotic resistance</keyword>
<dbReference type="InterPro" id="IPR051784">
    <property type="entry name" value="Nod_factor_ABC_transporter"/>
</dbReference>
<dbReference type="PANTHER" id="PTHR43229">
    <property type="entry name" value="NODULATION PROTEIN J"/>
    <property type="match status" value="1"/>
</dbReference>
<feature type="region of interest" description="Disordered" evidence="7">
    <location>
        <begin position="1"/>
        <end position="21"/>
    </location>
</feature>
<evidence type="ECO:0000256" key="4">
    <source>
        <dbReference type="ARBA" id="ARBA00023136"/>
    </source>
</evidence>
<dbReference type="InterPro" id="IPR047817">
    <property type="entry name" value="ABC2_TM_bact-type"/>
</dbReference>
<dbReference type="STRING" id="43678.OJAG_33080"/>
<keyword evidence="3 6" id="KW-1133">Transmembrane helix</keyword>